<comment type="caution">
    <text evidence="1">The sequence shown here is derived from an EMBL/GenBank/DDBJ whole genome shotgun (WGS) entry which is preliminary data.</text>
</comment>
<evidence type="ECO:0000313" key="1">
    <source>
        <dbReference type="EMBL" id="RZH67056.1"/>
    </source>
</evidence>
<proteinExistence type="predicted"/>
<organism evidence="1 2">
    <name type="scientific">Natrinema altunense</name>
    <dbReference type="NCBI Taxonomy" id="222984"/>
    <lineage>
        <taxon>Archaea</taxon>
        <taxon>Methanobacteriati</taxon>
        <taxon>Methanobacteriota</taxon>
        <taxon>Stenosarchaea group</taxon>
        <taxon>Halobacteria</taxon>
        <taxon>Halobacteriales</taxon>
        <taxon>Natrialbaceae</taxon>
        <taxon>Natrinema</taxon>
    </lineage>
</organism>
<name>A0A482XZV0_9EURY</name>
<dbReference type="RefSeq" id="WP_130171314.1">
    <property type="nucleotide sequence ID" value="NZ_SHMR01000007.1"/>
</dbReference>
<dbReference type="AlphaFoldDB" id="A0A482XZV0"/>
<gene>
    <name evidence="1" type="ORF">ELS17_14900</name>
</gene>
<dbReference type="EMBL" id="SHMR01000007">
    <property type="protein sequence ID" value="RZH67056.1"/>
    <property type="molecule type" value="Genomic_DNA"/>
</dbReference>
<dbReference type="Proteomes" id="UP000292704">
    <property type="component" value="Unassembled WGS sequence"/>
</dbReference>
<protein>
    <submittedName>
        <fullName evidence="1">Uncharacterized protein</fullName>
    </submittedName>
</protein>
<reference evidence="1 2" key="1">
    <citation type="submission" date="2019-02" db="EMBL/GenBank/DDBJ databases">
        <title>Genome analysis provides insights into bioremediation potentialities and Haloocin production by Natrinema altunense strain 4.1R isolated from Chott Douz in Tunisian desert.</title>
        <authorList>
            <person name="Najjari A."/>
            <person name="Youssef N."/>
            <person name="Ben Dhia O."/>
            <person name="Ferjani R."/>
            <person name="El Hidri D."/>
            <person name="Ouzari H.I."/>
            <person name="Cherif A."/>
        </authorList>
    </citation>
    <scope>NUCLEOTIDE SEQUENCE [LARGE SCALE GENOMIC DNA]</scope>
    <source>
        <strain evidence="1 2">4.1R</strain>
    </source>
</reference>
<sequence length="124" mass="13298">MELRRRTFIGGFSLAVLGFSGCLGVNSGGTTDITIANETSNTVTTSIHVTQLSNDTQLLDDIVTLDAGETEEYEEVVSGAQVEVSLSVENGPEDTYEWSDGESDAQEVHIDINDDSIAFSSFVD</sequence>
<dbReference type="PROSITE" id="PS51257">
    <property type="entry name" value="PROKAR_LIPOPROTEIN"/>
    <property type="match status" value="1"/>
</dbReference>
<accession>A0A482XZV0</accession>
<evidence type="ECO:0000313" key="2">
    <source>
        <dbReference type="Proteomes" id="UP000292704"/>
    </source>
</evidence>
<dbReference type="OrthoDB" id="204487at2157"/>